<accession>C4JK07</accession>
<feature type="domain" description="Zn(2)-C6 fungal-type" evidence="5">
    <location>
        <begin position="5"/>
        <end position="50"/>
    </location>
</feature>
<dbReference type="PANTHER" id="PTHR38111:SF9">
    <property type="entry name" value="ZN(2)-C6 FUNGAL-TYPE DOMAIN-CONTAINING PROTEIN"/>
    <property type="match status" value="1"/>
</dbReference>
<keyword evidence="3" id="KW-0804">Transcription</keyword>
<proteinExistence type="predicted"/>
<evidence type="ECO:0000256" key="2">
    <source>
        <dbReference type="ARBA" id="ARBA00023125"/>
    </source>
</evidence>
<dbReference type="VEuPathDB" id="FungiDB:UREG_01964"/>
<evidence type="ECO:0000313" key="6">
    <source>
        <dbReference type="EMBL" id="EEP77115.1"/>
    </source>
</evidence>
<evidence type="ECO:0000313" key="7">
    <source>
        <dbReference type="Proteomes" id="UP000002058"/>
    </source>
</evidence>
<dbReference type="GO" id="GO:0003677">
    <property type="term" value="F:DNA binding"/>
    <property type="evidence" value="ECO:0007669"/>
    <property type="project" value="UniProtKB-KW"/>
</dbReference>
<dbReference type="PANTHER" id="PTHR38111">
    <property type="entry name" value="ZN(2)-C6 FUNGAL-TYPE DOMAIN-CONTAINING PROTEIN-RELATED"/>
    <property type="match status" value="1"/>
</dbReference>
<dbReference type="InterPro" id="IPR001138">
    <property type="entry name" value="Zn2Cys6_DnaBD"/>
</dbReference>
<evidence type="ECO:0000256" key="4">
    <source>
        <dbReference type="ARBA" id="ARBA00023242"/>
    </source>
</evidence>
<dbReference type="GO" id="GO:0008270">
    <property type="term" value="F:zinc ion binding"/>
    <property type="evidence" value="ECO:0007669"/>
    <property type="project" value="InterPro"/>
</dbReference>
<dbReference type="Gene3D" id="4.10.240.10">
    <property type="entry name" value="Zn(2)-C6 fungal-type DNA-binding domain"/>
    <property type="match status" value="1"/>
</dbReference>
<dbReference type="HOGENOM" id="CLU_107276_0_0_1"/>
<dbReference type="GeneID" id="8441726"/>
<dbReference type="InterPro" id="IPR036864">
    <property type="entry name" value="Zn2-C6_fun-type_DNA-bd_sf"/>
</dbReference>
<dbReference type="OrthoDB" id="3525185at2759"/>
<gene>
    <name evidence="6" type="ORF">UREG_01964</name>
</gene>
<dbReference type="CDD" id="cd00067">
    <property type="entry name" value="GAL4"/>
    <property type="match status" value="1"/>
</dbReference>
<evidence type="ECO:0000256" key="3">
    <source>
        <dbReference type="ARBA" id="ARBA00023163"/>
    </source>
</evidence>
<dbReference type="RefSeq" id="XP_002542448.1">
    <property type="nucleotide sequence ID" value="XM_002542402.1"/>
</dbReference>
<sequence length="197" mass="21976">MVGVPGRSKSCGTCRIRKKGGCDQKRPACGQCLRLGLKCEGYQRETRFINFSVEPCKPRRSVQPSAQVILPAALARSAYAENYFGTFWSAYLPKGKQFPAHIMQYASGGWTNTLPQLYHTSPAIKKIMLAVCLSTAGQAKNSRWEIEEGIKYYMGSLAEMSSALANRTKENITTLCVISRLYSLYEVPKSQTLVFIR</sequence>
<evidence type="ECO:0000259" key="5">
    <source>
        <dbReference type="SMART" id="SM00066"/>
    </source>
</evidence>
<dbReference type="eggNOG" id="ENOG502SNQ1">
    <property type="taxonomic scope" value="Eukaryota"/>
</dbReference>
<protein>
    <recommendedName>
        <fullName evidence="5">Zn(2)-C6 fungal-type domain-containing protein</fullName>
    </recommendedName>
</protein>
<dbReference type="Proteomes" id="UP000002058">
    <property type="component" value="Unassembled WGS sequence"/>
</dbReference>
<dbReference type="Pfam" id="PF00172">
    <property type="entry name" value="Zn_clus"/>
    <property type="match status" value="1"/>
</dbReference>
<keyword evidence="4" id="KW-0539">Nucleus</keyword>
<keyword evidence="7" id="KW-1185">Reference proteome</keyword>
<dbReference type="OMA" id="HIMQYAS"/>
<evidence type="ECO:0000256" key="1">
    <source>
        <dbReference type="ARBA" id="ARBA00023015"/>
    </source>
</evidence>
<dbReference type="SUPFAM" id="SSF57701">
    <property type="entry name" value="Zn2/Cys6 DNA-binding domain"/>
    <property type="match status" value="1"/>
</dbReference>
<dbReference type="AlphaFoldDB" id="C4JK07"/>
<dbReference type="GO" id="GO:0000981">
    <property type="term" value="F:DNA-binding transcription factor activity, RNA polymerase II-specific"/>
    <property type="evidence" value="ECO:0007669"/>
    <property type="project" value="InterPro"/>
</dbReference>
<keyword evidence="1" id="KW-0805">Transcription regulation</keyword>
<keyword evidence="2" id="KW-0238">DNA-binding</keyword>
<dbReference type="InParanoid" id="C4JK07"/>
<dbReference type="STRING" id="336963.C4JK07"/>
<reference evidence="7" key="1">
    <citation type="journal article" date="2009" name="Genome Res.">
        <title>Comparative genomic analyses of the human fungal pathogens Coccidioides and their relatives.</title>
        <authorList>
            <person name="Sharpton T.J."/>
            <person name="Stajich J.E."/>
            <person name="Rounsley S.D."/>
            <person name="Gardner M.J."/>
            <person name="Wortman J.R."/>
            <person name="Jordar V.S."/>
            <person name="Maiti R."/>
            <person name="Kodira C.D."/>
            <person name="Neafsey D.E."/>
            <person name="Zeng Q."/>
            <person name="Hung C.-Y."/>
            <person name="McMahan C."/>
            <person name="Muszewska A."/>
            <person name="Grynberg M."/>
            <person name="Mandel M.A."/>
            <person name="Kellner E.M."/>
            <person name="Barker B.M."/>
            <person name="Galgiani J.N."/>
            <person name="Orbach M.J."/>
            <person name="Kirkland T.N."/>
            <person name="Cole G.T."/>
            <person name="Henn M.R."/>
            <person name="Birren B.W."/>
            <person name="Taylor J.W."/>
        </authorList>
    </citation>
    <scope>NUCLEOTIDE SEQUENCE [LARGE SCALE GENOMIC DNA]</scope>
    <source>
        <strain evidence="7">UAMH 1704</strain>
    </source>
</reference>
<dbReference type="InterPro" id="IPR053178">
    <property type="entry name" value="Osmoadaptation_assoc"/>
</dbReference>
<dbReference type="KEGG" id="ure:UREG_01964"/>
<dbReference type="EMBL" id="CH476615">
    <property type="protein sequence ID" value="EEP77115.1"/>
    <property type="molecule type" value="Genomic_DNA"/>
</dbReference>
<organism evidence="6 7">
    <name type="scientific">Uncinocarpus reesii (strain UAMH 1704)</name>
    <dbReference type="NCBI Taxonomy" id="336963"/>
    <lineage>
        <taxon>Eukaryota</taxon>
        <taxon>Fungi</taxon>
        <taxon>Dikarya</taxon>
        <taxon>Ascomycota</taxon>
        <taxon>Pezizomycotina</taxon>
        <taxon>Eurotiomycetes</taxon>
        <taxon>Eurotiomycetidae</taxon>
        <taxon>Onygenales</taxon>
        <taxon>Onygenaceae</taxon>
        <taxon>Uncinocarpus</taxon>
    </lineage>
</organism>
<dbReference type="SMART" id="SM00066">
    <property type="entry name" value="GAL4"/>
    <property type="match status" value="1"/>
</dbReference>
<name>C4JK07_UNCRE</name>